<keyword evidence="4" id="KW-0804">Transcription</keyword>
<dbReference type="Pfam" id="PF01486">
    <property type="entry name" value="K-box"/>
    <property type="match status" value="1"/>
</dbReference>
<dbReference type="Gene3D" id="3.40.1810.10">
    <property type="entry name" value="Transcription factor, MADS-box"/>
    <property type="match status" value="1"/>
</dbReference>
<dbReference type="InterPro" id="IPR036879">
    <property type="entry name" value="TF_MADSbox_sf"/>
</dbReference>
<proteinExistence type="predicted"/>
<dbReference type="GO" id="GO:0003677">
    <property type="term" value="F:DNA binding"/>
    <property type="evidence" value="ECO:0007669"/>
    <property type="project" value="UniProtKB-KW"/>
</dbReference>
<evidence type="ECO:0000256" key="1">
    <source>
        <dbReference type="ARBA" id="ARBA00004123"/>
    </source>
</evidence>
<evidence type="ECO:0000256" key="2">
    <source>
        <dbReference type="ARBA" id="ARBA00023015"/>
    </source>
</evidence>
<dbReference type="Proteomes" id="UP001202328">
    <property type="component" value="Unassembled WGS sequence"/>
</dbReference>
<dbReference type="PROSITE" id="PS51297">
    <property type="entry name" value="K_BOX"/>
    <property type="match status" value="1"/>
</dbReference>
<reference evidence="9" key="1">
    <citation type="submission" date="2022-04" db="EMBL/GenBank/DDBJ databases">
        <title>A functionally conserved STORR gene fusion in Papaver species that diverged 16.8 million years ago.</title>
        <authorList>
            <person name="Catania T."/>
        </authorList>
    </citation>
    <scope>NUCLEOTIDE SEQUENCE</scope>
    <source>
        <strain evidence="9">S-188037</strain>
    </source>
</reference>
<evidence type="ECO:0000256" key="6">
    <source>
        <dbReference type="SAM" id="Coils"/>
    </source>
</evidence>
<feature type="domain" description="MADS-box" evidence="7">
    <location>
        <begin position="1"/>
        <end position="54"/>
    </location>
</feature>
<evidence type="ECO:0000313" key="9">
    <source>
        <dbReference type="EMBL" id="KAI3953679.1"/>
    </source>
</evidence>
<dbReference type="InterPro" id="IPR002487">
    <property type="entry name" value="TF_Kbox"/>
</dbReference>
<dbReference type="GO" id="GO:0005634">
    <property type="term" value="C:nucleus"/>
    <property type="evidence" value="ECO:0007669"/>
    <property type="project" value="UniProtKB-SubCell"/>
</dbReference>
<evidence type="ECO:0000259" key="8">
    <source>
        <dbReference type="PROSITE" id="PS51297"/>
    </source>
</evidence>
<sequence>MKRIEDKAQRHVAFSRRKRTLLNKARDLSDDCEDEVALIIFSSQGKLSEFSSTSSMLETLEKYEKLKGILPVSSEPVVNDIEDKAFQDYLQLKARAEVLQQNYRNLQGEGLETLRFEELDQLENQLEVTLKQVRSEKTQSMFGDLEQMLREANKTLNKKMEEDNAETALRLSWQVAEQRRQQRMDENKADMALQSSWQAGEQQRQQKIDKDKAEMALQLSWQADEQRRQQQIDKDEAEMALQLSWQADEQRRQQQIDKDEAEMALQLSWQADEQQRQQQIDKDKAEMALQLSWQADEQQRQQQMDGDKAENALQLSWQAGKQQWQQQMDEDKAENALQLSWQAGEQQWQQQINKDKVDIALQLPWQAGEQQRQVSYNHYTNAVQTECFFQALECSPSSRIGNNHLSNTGHMINVTAPAQDLISFFPGWML</sequence>
<keyword evidence="6" id="KW-0175">Coiled coil</keyword>
<name>A0AAD4XVF4_9MAGN</name>
<dbReference type="EMBL" id="JAJJMB010002020">
    <property type="protein sequence ID" value="KAI3953679.1"/>
    <property type="molecule type" value="Genomic_DNA"/>
</dbReference>
<comment type="subcellular location">
    <subcellularLocation>
        <location evidence="1">Nucleus</location>
    </subcellularLocation>
</comment>
<evidence type="ECO:0000259" key="7">
    <source>
        <dbReference type="PROSITE" id="PS50066"/>
    </source>
</evidence>
<organism evidence="9 10">
    <name type="scientific">Papaver atlanticum</name>
    <dbReference type="NCBI Taxonomy" id="357466"/>
    <lineage>
        <taxon>Eukaryota</taxon>
        <taxon>Viridiplantae</taxon>
        <taxon>Streptophyta</taxon>
        <taxon>Embryophyta</taxon>
        <taxon>Tracheophyta</taxon>
        <taxon>Spermatophyta</taxon>
        <taxon>Magnoliopsida</taxon>
        <taxon>Ranunculales</taxon>
        <taxon>Papaveraceae</taxon>
        <taxon>Papaveroideae</taxon>
        <taxon>Papaver</taxon>
    </lineage>
</organism>
<keyword evidence="3" id="KW-0238">DNA-binding</keyword>
<feature type="domain" description="K-box" evidence="8">
    <location>
        <begin position="82"/>
        <end position="166"/>
    </location>
</feature>
<dbReference type="GO" id="GO:0046983">
    <property type="term" value="F:protein dimerization activity"/>
    <property type="evidence" value="ECO:0007669"/>
    <property type="project" value="InterPro"/>
</dbReference>
<dbReference type="InterPro" id="IPR002100">
    <property type="entry name" value="TF_MADSbox"/>
</dbReference>
<evidence type="ECO:0000256" key="5">
    <source>
        <dbReference type="ARBA" id="ARBA00023242"/>
    </source>
</evidence>
<dbReference type="PRINTS" id="PR00404">
    <property type="entry name" value="MADSDOMAIN"/>
</dbReference>
<evidence type="ECO:0000313" key="10">
    <source>
        <dbReference type="Proteomes" id="UP001202328"/>
    </source>
</evidence>
<dbReference type="GO" id="GO:0003700">
    <property type="term" value="F:DNA-binding transcription factor activity"/>
    <property type="evidence" value="ECO:0007669"/>
    <property type="project" value="InterPro"/>
</dbReference>
<keyword evidence="5" id="KW-0539">Nucleus</keyword>
<comment type="caution">
    <text evidence="9">The sequence shown here is derived from an EMBL/GenBank/DDBJ whole genome shotgun (WGS) entry which is preliminary data.</text>
</comment>
<accession>A0AAD4XVF4</accession>
<keyword evidence="10" id="KW-1185">Reference proteome</keyword>
<dbReference type="InterPro" id="IPR050142">
    <property type="entry name" value="MADS-box/MEF2_TF"/>
</dbReference>
<dbReference type="AlphaFoldDB" id="A0AAD4XVF4"/>
<feature type="coiled-coil region" evidence="6">
    <location>
        <begin position="89"/>
        <end position="166"/>
    </location>
</feature>
<dbReference type="PROSITE" id="PS50066">
    <property type="entry name" value="MADS_BOX_2"/>
    <property type="match status" value="1"/>
</dbReference>
<protein>
    <recommendedName>
        <fullName evidence="11">MADS-box protein</fullName>
    </recommendedName>
</protein>
<keyword evidence="2" id="KW-0805">Transcription regulation</keyword>
<gene>
    <name evidence="9" type="ORF">MKW98_017503</name>
</gene>
<dbReference type="PANTHER" id="PTHR48019">
    <property type="entry name" value="SERUM RESPONSE FACTOR HOMOLOG"/>
    <property type="match status" value="1"/>
</dbReference>
<dbReference type="Pfam" id="PF00319">
    <property type="entry name" value="SRF-TF"/>
    <property type="match status" value="1"/>
</dbReference>
<dbReference type="SMART" id="SM00432">
    <property type="entry name" value="MADS"/>
    <property type="match status" value="1"/>
</dbReference>
<evidence type="ECO:0000256" key="3">
    <source>
        <dbReference type="ARBA" id="ARBA00023125"/>
    </source>
</evidence>
<evidence type="ECO:0008006" key="11">
    <source>
        <dbReference type="Google" id="ProtNLM"/>
    </source>
</evidence>
<evidence type="ECO:0000256" key="4">
    <source>
        <dbReference type="ARBA" id="ARBA00023163"/>
    </source>
</evidence>
<dbReference type="SUPFAM" id="SSF55455">
    <property type="entry name" value="SRF-like"/>
    <property type="match status" value="1"/>
</dbReference>